<name>A0A1W0WPM9_HYPEX</name>
<evidence type="ECO:0000256" key="1">
    <source>
        <dbReference type="SAM" id="SignalP"/>
    </source>
</evidence>
<organism evidence="2 3">
    <name type="scientific">Hypsibius exemplaris</name>
    <name type="common">Freshwater tardigrade</name>
    <dbReference type="NCBI Taxonomy" id="2072580"/>
    <lineage>
        <taxon>Eukaryota</taxon>
        <taxon>Metazoa</taxon>
        <taxon>Ecdysozoa</taxon>
        <taxon>Tardigrada</taxon>
        <taxon>Eutardigrada</taxon>
        <taxon>Parachela</taxon>
        <taxon>Hypsibioidea</taxon>
        <taxon>Hypsibiidae</taxon>
        <taxon>Hypsibius</taxon>
    </lineage>
</organism>
<dbReference type="AlphaFoldDB" id="A0A1W0WPM9"/>
<dbReference type="EMBL" id="MTYJ01000065">
    <property type="protein sequence ID" value="OQV17168.1"/>
    <property type="molecule type" value="Genomic_DNA"/>
</dbReference>
<dbReference type="Proteomes" id="UP000192578">
    <property type="component" value="Unassembled WGS sequence"/>
</dbReference>
<evidence type="ECO:0000313" key="2">
    <source>
        <dbReference type="EMBL" id="OQV17168.1"/>
    </source>
</evidence>
<accession>A0A1W0WPM9</accession>
<feature type="chain" id="PRO_5012845433" evidence="1">
    <location>
        <begin position="22"/>
        <end position="92"/>
    </location>
</feature>
<dbReference type="OrthoDB" id="10510118at2759"/>
<gene>
    <name evidence="2" type="ORF">BV898_08747</name>
</gene>
<feature type="signal peptide" evidence="1">
    <location>
        <begin position="1"/>
        <end position="21"/>
    </location>
</feature>
<protein>
    <submittedName>
        <fullName evidence="2">Uncharacterized protein</fullName>
    </submittedName>
</protein>
<reference evidence="3" key="1">
    <citation type="submission" date="2017-01" db="EMBL/GenBank/DDBJ databases">
        <title>Comparative genomics of anhydrobiosis in the tardigrade Hypsibius dujardini.</title>
        <authorList>
            <person name="Yoshida Y."/>
            <person name="Koutsovoulos G."/>
            <person name="Laetsch D."/>
            <person name="Stevens L."/>
            <person name="Kumar S."/>
            <person name="Horikawa D."/>
            <person name="Ishino K."/>
            <person name="Komine S."/>
            <person name="Tomita M."/>
            <person name="Blaxter M."/>
            <person name="Arakawa K."/>
        </authorList>
    </citation>
    <scope>NUCLEOTIDE SEQUENCE [LARGE SCALE GENOMIC DNA]</scope>
    <source>
        <strain evidence="3">Z151</strain>
    </source>
</reference>
<evidence type="ECO:0000313" key="3">
    <source>
        <dbReference type="Proteomes" id="UP000192578"/>
    </source>
</evidence>
<sequence>MSNIRAISAFLLCALIGLSFATAEYQGYDTDMDSVVSQQYDKTDYLMARAQRAMKRPTGGNLAWRDVMEELAKNDKLDFSRLKNVRFGLGRR</sequence>
<comment type="caution">
    <text evidence="2">The sequence shown here is derived from an EMBL/GenBank/DDBJ whole genome shotgun (WGS) entry which is preliminary data.</text>
</comment>
<proteinExistence type="predicted"/>
<keyword evidence="1" id="KW-0732">Signal</keyword>
<keyword evidence="3" id="KW-1185">Reference proteome</keyword>